<gene>
    <name evidence="2" type="ORF">FA15DRAFT_759996</name>
</gene>
<evidence type="ECO:0000256" key="1">
    <source>
        <dbReference type="SAM" id="SignalP"/>
    </source>
</evidence>
<organism evidence="2 3">
    <name type="scientific">Coprinopsis marcescibilis</name>
    <name type="common">Agaric fungus</name>
    <name type="synonym">Psathyrella marcescibilis</name>
    <dbReference type="NCBI Taxonomy" id="230819"/>
    <lineage>
        <taxon>Eukaryota</taxon>
        <taxon>Fungi</taxon>
        <taxon>Dikarya</taxon>
        <taxon>Basidiomycota</taxon>
        <taxon>Agaricomycotina</taxon>
        <taxon>Agaricomycetes</taxon>
        <taxon>Agaricomycetidae</taxon>
        <taxon>Agaricales</taxon>
        <taxon>Agaricineae</taxon>
        <taxon>Psathyrellaceae</taxon>
        <taxon>Coprinopsis</taxon>
    </lineage>
</organism>
<feature type="chain" id="PRO_5023145061" evidence="1">
    <location>
        <begin position="22"/>
        <end position="214"/>
    </location>
</feature>
<keyword evidence="1" id="KW-0732">Signal</keyword>
<protein>
    <submittedName>
        <fullName evidence="2">Uncharacterized protein</fullName>
    </submittedName>
</protein>
<dbReference type="EMBL" id="ML210338">
    <property type="protein sequence ID" value="TFK19496.1"/>
    <property type="molecule type" value="Genomic_DNA"/>
</dbReference>
<dbReference type="AlphaFoldDB" id="A0A5C3KH18"/>
<dbReference type="Proteomes" id="UP000307440">
    <property type="component" value="Unassembled WGS sequence"/>
</dbReference>
<accession>A0A5C3KH18</accession>
<name>A0A5C3KH18_COPMA</name>
<keyword evidence="3" id="KW-1185">Reference proteome</keyword>
<evidence type="ECO:0000313" key="3">
    <source>
        <dbReference type="Proteomes" id="UP000307440"/>
    </source>
</evidence>
<sequence>MPNVSIALLLFSICAPQLTSAFQLGQSSDNLDTRSVSLGRLEELEARVFTNILTQFTRDIDGDELEARYINSDAQELDARSIKRFFGKIGGIHSDEIDTRSIDQLDDILEARFVPLLFGVARKIGKAVLGGRDLDTDSILEARSTELSEFESRALAKALRRGITWANSRRNQFENGPEFLHREFAEAEVEAIVRDMLDKSYLEVREEGLLDELD</sequence>
<evidence type="ECO:0000313" key="2">
    <source>
        <dbReference type="EMBL" id="TFK19496.1"/>
    </source>
</evidence>
<feature type="signal peptide" evidence="1">
    <location>
        <begin position="1"/>
        <end position="21"/>
    </location>
</feature>
<reference evidence="2 3" key="1">
    <citation type="journal article" date="2019" name="Nat. Ecol. Evol.">
        <title>Megaphylogeny resolves global patterns of mushroom evolution.</title>
        <authorList>
            <person name="Varga T."/>
            <person name="Krizsan K."/>
            <person name="Foldi C."/>
            <person name="Dima B."/>
            <person name="Sanchez-Garcia M."/>
            <person name="Sanchez-Ramirez S."/>
            <person name="Szollosi G.J."/>
            <person name="Szarkandi J.G."/>
            <person name="Papp V."/>
            <person name="Albert L."/>
            <person name="Andreopoulos W."/>
            <person name="Angelini C."/>
            <person name="Antonin V."/>
            <person name="Barry K.W."/>
            <person name="Bougher N.L."/>
            <person name="Buchanan P."/>
            <person name="Buyck B."/>
            <person name="Bense V."/>
            <person name="Catcheside P."/>
            <person name="Chovatia M."/>
            <person name="Cooper J."/>
            <person name="Damon W."/>
            <person name="Desjardin D."/>
            <person name="Finy P."/>
            <person name="Geml J."/>
            <person name="Haridas S."/>
            <person name="Hughes K."/>
            <person name="Justo A."/>
            <person name="Karasinski D."/>
            <person name="Kautmanova I."/>
            <person name="Kiss B."/>
            <person name="Kocsube S."/>
            <person name="Kotiranta H."/>
            <person name="LaButti K.M."/>
            <person name="Lechner B.E."/>
            <person name="Liimatainen K."/>
            <person name="Lipzen A."/>
            <person name="Lukacs Z."/>
            <person name="Mihaltcheva S."/>
            <person name="Morgado L.N."/>
            <person name="Niskanen T."/>
            <person name="Noordeloos M.E."/>
            <person name="Ohm R.A."/>
            <person name="Ortiz-Santana B."/>
            <person name="Ovrebo C."/>
            <person name="Racz N."/>
            <person name="Riley R."/>
            <person name="Savchenko A."/>
            <person name="Shiryaev A."/>
            <person name="Soop K."/>
            <person name="Spirin V."/>
            <person name="Szebenyi C."/>
            <person name="Tomsovsky M."/>
            <person name="Tulloss R.E."/>
            <person name="Uehling J."/>
            <person name="Grigoriev I.V."/>
            <person name="Vagvolgyi C."/>
            <person name="Papp T."/>
            <person name="Martin F.M."/>
            <person name="Miettinen O."/>
            <person name="Hibbett D.S."/>
            <person name="Nagy L.G."/>
        </authorList>
    </citation>
    <scope>NUCLEOTIDE SEQUENCE [LARGE SCALE GENOMIC DNA]</scope>
    <source>
        <strain evidence="2 3">CBS 121175</strain>
    </source>
</reference>
<proteinExistence type="predicted"/>